<dbReference type="EMBL" id="BMZG01000004">
    <property type="protein sequence ID" value="GHA71059.1"/>
    <property type="molecule type" value="Genomic_DNA"/>
</dbReference>
<dbReference type="InterPro" id="IPR051808">
    <property type="entry name" value="Type_IV_pilus_biogenesis"/>
</dbReference>
<name>A0A8J3CML8_9BURK</name>
<evidence type="ECO:0000256" key="10">
    <source>
        <dbReference type="ARBA" id="ARBA00025897"/>
    </source>
</evidence>
<dbReference type="Gene3D" id="3.30.1370.130">
    <property type="match status" value="1"/>
</dbReference>
<keyword evidence="6" id="KW-0472">Membrane</keyword>
<dbReference type="Gene3D" id="3.30.1370.120">
    <property type="match status" value="1"/>
</dbReference>
<keyword evidence="8" id="KW-0178">Competence</keyword>
<comment type="function">
    <text evidence="9">Required for type IV pilus biogenesis and competence. Could function as a pore for exit of the pilus but also as a channel for entry of heme and antimicrobial agents and uptake of transforming DNA.</text>
</comment>
<keyword evidence="4 11" id="KW-0813">Transport</keyword>
<dbReference type="GO" id="GO:0030420">
    <property type="term" value="P:establishment of competence for transformation"/>
    <property type="evidence" value="ECO:0007669"/>
    <property type="project" value="UniProtKB-KW"/>
</dbReference>
<comment type="subunit">
    <text evidence="10">Homododecamer. Tetramer of trimer.</text>
</comment>
<dbReference type="AlphaFoldDB" id="A0A8J3CML8"/>
<dbReference type="RefSeq" id="WP_189492479.1">
    <property type="nucleotide sequence ID" value="NZ_BMZG01000004.1"/>
</dbReference>
<dbReference type="SMART" id="SM00965">
    <property type="entry name" value="STN"/>
    <property type="match status" value="1"/>
</dbReference>
<keyword evidence="7" id="KW-0998">Cell outer membrane</keyword>
<feature type="chain" id="PRO_5035159249" description="Type IV pilus biogenesis and competence protein PilQ" evidence="12">
    <location>
        <begin position="37"/>
        <end position="484"/>
    </location>
</feature>
<evidence type="ECO:0000256" key="12">
    <source>
        <dbReference type="SAM" id="SignalP"/>
    </source>
</evidence>
<evidence type="ECO:0000256" key="9">
    <source>
        <dbReference type="ARBA" id="ARBA00024678"/>
    </source>
</evidence>
<dbReference type="InterPro" id="IPR001775">
    <property type="entry name" value="GspD/PilQ"/>
</dbReference>
<reference evidence="14" key="2">
    <citation type="submission" date="2020-09" db="EMBL/GenBank/DDBJ databases">
        <authorList>
            <person name="Sun Q."/>
            <person name="Kim S."/>
        </authorList>
    </citation>
    <scope>NUCLEOTIDE SEQUENCE</scope>
    <source>
        <strain evidence="14">KCTC 32501</strain>
    </source>
</reference>
<evidence type="ECO:0000256" key="1">
    <source>
        <dbReference type="ARBA" id="ARBA00004442"/>
    </source>
</evidence>
<evidence type="ECO:0000256" key="3">
    <source>
        <dbReference type="ARBA" id="ARBA00014124"/>
    </source>
</evidence>
<evidence type="ECO:0000256" key="5">
    <source>
        <dbReference type="ARBA" id="ARBA00022729"/>
    </source>
</evidence>
<feature type="domain" description="Secretin/TonB short N-terminal" evidence="13">
    <location>
        <begin position="78"/>
        <end position="126"/>
    </location>
</feature>
<evidence type="ECO:0000259" key="13">
    <source>
        <dbReference type="SMART" id="SM00965"/>
    </source>
</evidence>
<sequence>MNKNQATQRTRTHQLAQVCAHFAAWLLLMTSTPLLAQASDASIGLTLSAAPTDKRMAFSFQDVPVRALLQVLGETAGVNIVANESVTGTMTLNLKDASWQEALAVIVKAKNLTVEKSNNTYFVTGDSVMLSEQGYDDGTNSYGIQNYGRVDTIVLQYQKAESVRKMIVESQRLLSPHGAVMADPLSNQLLVQDTPDRVAQIRGLIKRIDQPARQVLIEARIVEADDSFSRSLGMKLSFNDLTSSGFQSVPNPTNPSQNIQIPTRSQGNSTYFGSNQSFGAAIASAAVDPATYAVSVFRKGLSQFINLEISALEVDGLGKVISSPRVVTSNNVKALIEQGTEIPYQESTSSGATSTSFRKANLKLEVTPQITPNGDVIMDVDVAKDSIGSLVTDAGYTINTKHVQTQVKVENGGTLVIGGIYQEASNNSENKVPLLGDIPLLGYLFKRTDKSVSKTELLIFLTPYVLDAKGKPTALSNLHSSESP</sequence>
<protein>
    <recommendedName>
        <fullName evidence="3">Type IV pilus biogenesis and competence protein PilQ</fullName>
    </recommendedName>
</protein>
<dbReference type="PANTHER" id="PTHR30604:SF1">
    <property type="entry name" value="DNA UTILIZATION PROTEIN HOFQ"/>
    <property type="match status" value="1"/>
</dbReference>
<keyword evidence="5 12" id="KW-0732">Signal</keyword>
<dbReference type="GO" id="GO:0009306">
    <property type="term" value="P:protein secretion"/>
    <property type="evidence" value="ECO:0007669"/>
    <property type="project" value="InterPro"/>
</dbReference>
<dbReference type="InterPro" id="IPR013355">
    <property type="entry name" value="Pilus_4_PilQ"/>
</dbReference>
<organism evidence="14 15">
    <name type="scientific">Formosimonas limnophila</name>
    <dbReference type="NCBI Taxonomy" id="1384487"/>
    <lineage>
        <taxon>Bacteria</taxon>
        <taxon>Pseudomonadati</taxon>
        <taxon>Pseudomonadota</taxon>
        <taxon>Betaproteobacteria</taxon>
        <taxon>Burkholderiales</taxon>
        <taxon>Burkholderiaceae</taxon>
        <taxon>Formosimonas</taxon>
    </lineage>
</organism>
<feature type="signal peptide" evidence="12">
    <location>
        <begin position="1"/>
        <end position="36"/>
    </location>
</feature>
<evidence type="ECO:0000256" key="2">
    <source>
        <dbReference type="ARBA" id="ARBA00006304"/>
    </source>
</evidence>
<dbReference type="PROSITE" id="PS00875">
    <property type="entry name" value="T2SP_D"/>
    <property type="match status" value="1"/>
</dbReference>
<evidence type="ECO:0000256" key="8">
    <source>
        <dbReference type="ARBA" id="ARBA00023287"/>
    </source>
</evidence>
<proteinExistence type="inferred from homology"/>
<evidence type="ECO:0000256" key="6">
    <source>
        <dbReference type="ARBA" id="ARBA00023136"/>
    </source>
</evidence>
<dbReference type="PRINTS" id="PR00811">
    <property type="entry name" value="BCTERIALGSPD"/>
</dbReference>
<dbReference type="Pfam" id="PF00263">
    <property type="entry name" value="Secretin"/>
    <property type="match status" value="1"/>
</dbReference>
<gene>
    <name evidence="14" type="ORF">GCM10009007_09900</name>
</gene>
<comment type="caution">
    <text evidence="14">The sequence shown here is derived from an EMBL/GenBank/DDBJ whole genome shotgun (WGS) entry which is preliminary data.</text>
</comment>
<dbReference type="PANTHER" id="PTHR30604">
    <property type="entry name" value="PROTEIN TRANSPORT PROTEIN HOFQ"/>
    <property type="match status" value="1"/>
</dbReference>
<accession>A0A8J3CML8</accession>
<dbReference type="InterPro" id="IPR004845">
    <property type="entry name" value="T2SS_GspD_CS"/>
</dbReference>
<evidence type="ECO:0000313" key="15">
    <source>
        <dbReference type="Proteomes" id="UP000614287"/>
    </source>
</evidence>
<dbReference type="Pfam" id="PF03958">
    <property type="entry name" value="Secretin_N"/>
    <property type="match status" value="1"/>
</dbReference>
<evidence type="ECO:0000313" key="14">
    <source>
        <dbReference type="EMBL" id="GHA71059.1"/>
    </source>
</evidence>
<evidence type="ECO:0000256" key="11">
    <source>
        <dbReference type="RuleBase" id="RU004004"/>
    </source>
</evidence>
<dbReference type="Proteomes" id="UP000614287">
    <property type="component" value="Unassembled WGS sequence"/>
</dbReference>
<dbReference type="GO" id="GO:0009279">
    <property type="term" value="C:cell outer membrane"/>
    <property type="evidence" value="ECO:0007669"/>
    <property type="project" value="UniProtKB-SubCell"/>
</dbReference>
<dbReference type="InterPro" id="IPR004846">
    <property type="entry name" value="T2SS/T3SS_dom"/>
</dbReference>
<dbReference type="InterPro" id="IPR038591">
    <property type="entry name" value="NolW-like_sf"/>
</dbReference>
<comment type="subcellular location">
    <subcellularLocation>
        <location evidence="1 11">Cell outer membrane</location>
    </subcellularLocation>
</comment>
<dbReference type="InterPro" id="IPR011662">
    <property type="entry name" value="Secretin/TonB_short_N"/>
</dbReference>
<dbReference type="NCBIfam" id="TIGR02515">
    <property type="entry name" value="IV_pilus_PilQ"/>
    <property type="match status" value="1"/>
</dbReference>
<comment type="similarity">
    <text evidence="2">Belongs to the bacterial secretin family. PilQ subfamily.</text>
</comment>
<evidence type="ECO:0000256" key="7">
    <source>
        <dbReference type="ARBA" id="ARBA00023237"/>
    </source>
</evidence>
<reference evidence="14" key="1">
    <citation type="journal article" date="2014" name="Int. J. Syst. Evol. Microbiol.">
        <title>Complete genome sequence of Corynebacterium casei LMG S-19264T (=DSM 44701T), isolated from a smear-ripened cheese.</title>
        <authorList>
            <consortium name="US DOE Joint Genome Institute (JGI-PGF)"/>
            <person name="Walter F."/>
            <person name="Albersmeier A."/>
            <person name="Kalinowski J."/>
            <person name="Ruckert C."/>
        </authorList>
    </citation>
    <scope>NUCLEOTIDE SEQUENCE</scope>
    <source>
        <strain evidence="14">KCTC 32501</strain>
    </source>
</reference>
<keyword evidence="15" id="KW-1185">Reference proteome</keyword>
<dbReference type="InterPro" id="IPR005644">
    <property type="entry name" value="NolW-like"/>
</dbReference>
<dbReference type="Pfam" id="PF07660">
    <property type="entry name" value="STN"/>
    <property type="match status" value="1"/>
</dbReference>
<evidence type="ECO:0000256" key="4">
    <source>
        <dbReference type="ARBA" id="ARBA00022448"/>
    </source>
</evidence>